<protein>
    <recommendedName>
        <fullName evidence="6">Cytohesin Ubiquitin Protein Inducing domain-containing protein</fullName>
    </recommendedName>
</protein>
<name>A0A9P0ECJ9_NEZVI</name>
<dbReference type="AlphaFoldDB" id="A0A9P0ECJ9"/>
<organism evidence="7 8">
    <name type="scientific">Nezara viridula</name>
    <name type="common">Southern green stink bug</name>
    <name type="synonym">Cimex viridulus</name>
    <dbReference type="NCBI Taxonomy" id="85310"/>
    <lineage>
        <taxon>Eukaryota</taxon>
        <taxon>Metazoa</taxon>
        <taxon>Ecdysozoa</taxon>
        <taxon>Arthropoda</taxon>
        <taxon>Hexapoda</taxon>
        <taxon>Insecta</taxon>
        <taxon>Pterygota</taxon>
        <taxon>Neoptera</taxon>
        <taxon>Paraneoptera</taxon>
        <taxon>Hemiptera</taxon>
        <taxon>Heteroptera</taxon>
        <taxon>Panheteroptera</taxon>
        <taxon>Pentatomomorpha</taxon>
        <taxon>Pentatomoidea</taxon>
        <taxon>Pentatomidae</taxon>
        <taxon>Pentatominae</taxon>
        <taxon>Nezara</taxon>
    </lineage>
</organism>
<dbReference type="GO" id="GO:0090162">
    <property type="term" value="P:establishment of epithelial cell polarity"/>
    <property type="evidence" value="ECO:0007669"/>
    <property type="project" value="InterPro"/>
</dbReference>
<evidence type="ECO:0000256" key="4">
    <source>
        <dbReference type="SAM" id="Coils"/>
    </source>
</evidence>
<evidence type="ECO:0000256" key="5">
    <source>
        <dbReference type="SAM" id="MobiDB-lite"/>
    </source>
</evidence>
<proteinExistence type="predicted"/>
<gene>
    <name evidence="7" type="ORF">NEZAVI_LOCUS4579</name>
</gene>
<keyword evidence="2" id="KW-0963">Cytoplasm</keyword>
<evidence type="ECO:0000313" key="8">
    <source>
        <dbReference type="Proteomes" id="UP001152798"/>
    </source>
</evidence>
<feature type="domain" description="Cytohesin Ubiquitin Protein Inducing" evidence="6">
    <location>
        <begin position="2"/>
        <end position="104"/>
    </location>
</feature>
<sequence>MVASLQHKKEALEAKIRDKTSELRKLCIEEAELTGILPPETPLEPGESPPQFRRRVGTSFTYPENLINKLKSKEDEALAALELECKIQTGIAEAALGLANDGSANKSVRRKHRILYEESQRRLSELESRLNSLRQNQPKQKKKPRPQTEIESDCVDGDVETLSDNVRFSILMSLPENSPEKSINLIKTPLNSNGFKKIDPALHHYHQRMTQNTMFLQNVEYRHSVMIPEFPHHVRSGNPSPNDLSDGWYGKSRELAYNSSLRHSPLIGNVQDFYADSFVSHERFGSLERNSQPLEVMDHDSRLSSTLPRNVYISQANSVSVLLPGQTYPENSLMRTQSLGSVDSAKQHADRKTKEKEWYESSLDSSPPKLLPKMDSPMSHTSEDKDFPFHYENNNNNARMNQASVNSIQFDTVVPYESPKNHTVVQAGKWQPYREITKPFEMSDFYKYSTKFRKSQSQVLANEAPSILQQKGIYKPLRPLECHPLASNGDAVSLKIFPDSNNSQNDSCPSDLVSWYQEKNYNTKPRSSTLV</sequence>
<keyword evidence="3 4" id="KW-0175">Coiled coil</keyword>
<evidence type="ECO:0000256" key="2">
    <source>
        <dbReference type="ARBA" id="ARBA00022490"/>
    </source>
</evidence>
<accession>A0A9P0ECJ9</accession>
<feature type="compositionally biased region" description="Low complexity" evidence="5">
    <location>
        <begin position="129"/>
        <end position="138"/>
    </location>
</feature>
<feature type="coiled-coil region" evidence="4">
    <location>
        <begin position="2"/>
        <end position="29"/>
    </location>
</feature>
<dbReference type="PANTHER" id="PTHR46079">
    <property type="entry name" value="FERM DOMAIN-CONTAINING PROTEIN 4"/>
    <property type="match status" value="1"/>
</dbReference>
<evidence type="ECO:0000259" key="6">
    <source>
        <dbReference type="Pfam" id="PF11819"/>
    </source>
</evidence>
<evidence type="ECO:0000256" key="1">
    <source>
        <dbReference type="ARBA" id="ARBA00004496"/>
    </source>
</evidence>
<dbReference type="PANTHER" id="PTHR46079:SF2">
    <property type="entry name" value="FERM DOMAIN-CONTAINING PROTEIN"/>
    <property type="match status" value="1"/>
</dbReference>
<feature type="compositionally biased region" description="Basic and acidic residues" evidence="5">
    <location>
        <begin position="345"/>
        <end position="359"/>
    </location>
</feature>
<keyword evidence="8" id="KW-1185">Reference proteome</keyword>
<feature type="region of interest" description="Disordered" evidence="5">
    <location>
        <begin position="129"/>
        <end position="152"/>
    </location>
</feature>
<comment type="subcellular location">
    <subcellularLocation>
        <location evidence="1">Cytoplasm</location>
    </subcellularLocation>
</comment>
<dbReference type="InterPro" id="IPR047176">
    <property type="entry name" value="FRMD4A/B"/>
</dbReference>
<dbReference type="EMBL" id="OV725078">
    <property type="protein sequence ID" value="CAH1394015.1"/>
    <property type="molecule type" value="Genomic_DNA"/>
</dbReference>
<reference evidence="7" key="1">
    <citation type="submission" date="2022-01" db="EMBL/GenBank/DDBJ databases">
        <authorList>
            <person name="King R."/>
        </authorList>
    </citation>
    <scope>NUCLEOTIDE SEQUENCE</scope>
</reference>
<feature type="region of interest" description="Disordered" evidence="5">
    <location>
        <begin position="336"/>
        <end position="381"/>
    </location>
</feature>
<dbReference type="GO" id="GO:0005737">
    <property type="term" value="C:cytoplasm"/>
    <property type="evidence" value="ECO:0007669"/>
    <property type="project" value="UniProtKB-SubCell"/>
</dbReference>
<evidence type="ECO:0000256" key="3">
    <source>
        <dbReference type="ARBA" id="ARBA00023054"/>
    </source>
</evidence>
<dbReference type="InterPro" id="IPR021774">
    <property type="entry name" value="CUPID"/>
</dbReference>
<feature type="compositionally biased region" description="Low complexity" evidence="5">
    <location>
        <begin position="361"/>
        <end position="373"/>
    </location>
</feature>
<dbReference type="Pfam" id="PF11819">
    <property type="entry name" value="CUPID"/>
    <property type="match status" value="1"/>
</dbReference>
<evidence type="ECO:0000313" key="7">
    <source>
        <dbReference type="EMBL" id="CAH1394015.1"/>
    </source>
</evidence>
<dbReference type="Proteomes" id="UP001152798">
    <property type="component" value="Chromosome 2"/>
</dbReference>
<dbReference type="OrthoDB" id="10063592at2759"/>